<keyword evidence="4" id="KW-0973">c-di-GMP</keyword>
<evidence type="ECO:0000256" key="3">
    <source>
        <dbReference type="ARBA" id="ARBA00022475"/>
    </source>
</evidence>
<dbReference type="SUPFAM" id="SSF141868">
    <property type="entry name" value="EAL domain-like"/>
    <property type="match status" value="1"/>
</dbReference>
<evidence type="ECO:0000256" key="7">
    <source>
        <dbReference type="ARBA" id="ARBA00022989"/>
    </source>
</evidence>
<dbReference type="PANTHER" id="PTHR33121:SF80">
    <property type="entry name" value="CYCLIC DI-GMP PHOSPHODIESTERASE PDEL"/>
    <property type="match status" value="1"/>
</dbReference>
<evidence type="ECO:0000256" key="4">
    <source>
        <dbReference type="ARBA" id="ARBA00022636"/>
    </source>
</evidence>
<dbReference type="Pfam" id="PF12792">
    <property type="entry name" value="CSS-motif"/>
    <property type="match status" value="1"/>
</dbReference>
<dbReference type="InterPro" id="IPR001633">
    <property type="entry name" value="EAL_dom"/>
</dbReference>
<dbReference type="Gene3D" id="3.20.20.450">
    <property type="entry name" value="EAL domain"/>
    <property type="match status" value="1"/>
</dbReference>
<keyword evidence="12" id="KW-0614">Plasmid</keyword>
<evidence type="ECO:0000256" key="5">
    <source>
        <dbReference type="ARBA" id="ARBA00022692"/>
    </source>
</evidence>
<keyword evidence="5 10" id="KW-0812">Transmembrane</keyword>
<evidence type="ECO:0000256" key="6">
    <source>
        <dbReference type="ARBA" id="ARBA00022801"/>
    </source>
</evidence>
<dbReference type="PANTHER" id="PTHR33121">
    <property type="entry name" value="CYCLIC DI-GMP PHOSPHODIESTERASE PDEF"/>
    <property type="match status" value="1"/>
</dbReference>
<dbReference type="EMBL" id="KX858825">
    <property type="protein sequence ID" value="AQX35362.1"/>
    <property type="molecule type" value="Genomic_DNA"/>
</dbReference>
<comment type="subcellular location">
    <subcellularLocation>
        <location evidence="1">Cell membrane</location>
        <topology evidence="1">Multi-pass membrane protein</topology>
    </subcellularLocation>
</comment>
<evidence type="ECO:0000256" key="9">
    <source>
        <dbReference type="ARBA" id="ARBA00034290"/>
    </source>
</evidence>
<dbReference type="PROSITE" id="PS50883">
    <property type="entry name" value="EAL"/>
    <property type="match status" value="1"/>
</dbReference>
<reference evidence="12" key="1">
    <citation type="journal article" date="2017" name="Antimicrob. Agents Chemother.">
        <title>Enterobacter cloacae Complex Isolates Harboring blaNMC-A or blaIMI-Type Class A Carbapenemase Genes on Novel Chromosomal Integrative Elements and Plasmids.</title>
        <authorList>
            <person name="Boyd D.A."/>
            <person name="Mataseje L.F."/>
            <person name="Davidson R."/>
            <person name="Delport J.A."/>
            <person name="Fuller J."/>
            <person name="Hoang L."/>
            <person name="Lefebvre B."/>
            <person name="Levett P.N."/>
            <person name="Roscoe D.L."/>
            <person name="Willey B.M."/>
            <person name="Mulvey M.R."/>
        </authorList>
    </citation>
    <scope>NUCLEOTIDE SEQUENCE</scope>
    <source>
        <strain evidence="12">N13-1531</strain>
        <plasmid evidence="12">pIMI-5</plasmid>
    </source>
</reference>
<dbReference type="GO" id="GO:0005886">
    <property type="term" value="C:plasma membrane"/>
    <property type="evidence" value="ECO:0007669"/>
    <property type="project" value="UniProtKB-SubCell"/>
</dbReference>
<dbReference type="InterPro" id="IPR024744">
    <property type="entry name" value="CSS-motif_dom"/>
</dbReference>
<dbReference type="CDD" id="cd01948">
    <property type="entry name" value="EAL"/>
    <property type="match status" value="1"/>
</dbReference>
<proteinExistence type="predicted"/>
<dbReference type="AlphaFoldDB" id="A0A1S6XY53"/>
<evidence type="ECO:0000256" key="2">
    <source>
        <dbReference type="ARBA" id="ARBA00012282"/>
    </source>
</evidence>
<protein>
    <recommendedName>
        <fullName evidence="2">cyclic-guanylate-specific phosphodiesterase</fullName>
        <ecNumber evidence="2">3.1.4.52</ecNumber>
    </recommendedName>
</protein>
<keyword evidence="7 10" id="KW-1133">Transmembrane helix</keyword>
<evidence type="ECO:0000256" key="1">
    <source>
        <dbReference type="ARBA" id="ARBA00004651"/>
    </source>
</evidence>
<dbReference type="InterPro" id="IPR050706">
    <property type="entry name" value="Cyclic-di-GMP_PDE-like"/>
</dbReference>
<keyword evidence="3" id="KW-1003">Cell membrane</keyword>
<keyword evidence="6" id="KW-0378">Hydrolase</keyword>
<organism evidence="12">
    <name type="scientific">Enterobacter cloacae</name>
    <dbReference type="NCBI Taxonomy" id="550"/>
    <lineage>
        <taxon>Bacteria</taxon>
        <taxon>Pseudomonadati</taxon>
        <taxon>Pseudomonadota</taxon>
        <taxon>Gammaproteobacteria</taxon>
        <taxon>Enterobacterales</taxon>
        <taxon>Enterobacteriaceae</taxon>
        <taxon>Enterobacter</taxon>
        <taxon>Enterobacter cloacae complex</taxon>
    </lineage>
</organism>
<evidence type="ECO:0000256" key="8">
    <source>
        <dbReference type="ARBA" id="ARBA00023136"/>
    </source>
</evidence>
<dbReference type="GO" id="GO:0071111">
    <property type="term" value="F:cyclic-guanylate-specific phosphodiesterase activity"/>
    <property type="evidence" value="ECO:0007669"/>
    <property type="project" value="UniProtKB-EC"/>
</dbReference>
<comment type="catalytic activity">
    <reaction evidence="9">
        <text>3',3'-c-di-GMP + H2O = 5'-phosphoguanylyl(3'-&gt;5')guanosine + H(+)</text>
        <dbReference type="Rhea" id="RHEA:24902"/>
        <dbReference type="ChEBI" id="CHEBI:15377"/>
        <dbReference type="ChEBI" id="CHEBI:15378"/>
        <dbReference type="ChEBI" id="CHEBI:58754"/>
        <dbReference type="ChEBI" id="CHEBI:58805"/>
        <dbReference type="EC" id="3.1.4.52"/>
    </reaction>
</comment>
<evidence type="ECO:0000313" key="12">
    <source>
        <dbReference type="EMBL" id="AQX35362.1"/>
    </source>
</evidence>
<keyword evidence="8 10" id="KW-0472">Membrane</keyword>
<dbReference type="EC" id="3.1.4.52" evidence="2"/>
<evidence type="ECO:0000256" key="10">
    <source>
        <dbReference type="SAM" id="Phobius"/>
    </source>
</evidence>
<gene>
    <name evidence="12" type="ORF">PIMI5_00045</name>
</gene>
<name>A0A1S6XY53_ENTCL</name>
<dbReference type="InterPro" id="IPR035919">
    <property type="entry name" value="EAL_sf"/>
</dbReference>
<dbReference type="Pfam" id="PF00563">
    <property type="entry name" value="EAL"/>
    <property type="match status" value="1"/>
</dbReference>
<accession>A0A1S6XY53</accession>
<dbReference type="SMART" id="SM00052">
    <property type="entry name" value="EAL"/>
    <property type="match status" value="1"/>
</dbReference>
<feature type="transmembrane region" description="Helical" evidence="10">
    <location>
        <begin position="226"/>
        <end position="250"/>
    </location>
</feature>
<feature type="domain" description="EAL" evidence="11">
    <location>
        <begin position="252"/>
        <end position="506"/>
    </location>
</feature>
<geneLocation type="plasmid" evidence="12">
    <name>pIMI-5</name>
</geneLocation>
<dbReference type="PROSITE" id="PS51257">
    <property type="entry name" value="PROKAR_LIPOPROTEIN"/>
    <property type="match status" value="1"/>
</dbReference>
<dbReference type="RefSeq" id="WP_172689218.1">
    <property type="nucleotide sequence ID" value="NZ_KX858825.1"/>
</dbReference>
<evidence type="ECO:0000259" key="11">
    <source>
        <dbReference type="PROSITE" id="PS50883"/>
    </source>
</evidence>
<sequence>MMTKSERPILLVILLVFLLSCGSGLAFSYWKNQYMLEAHIEGQLKQAVISVESILWHANQAASKGAIYADSDCTTAILSDLRAYVASIPDVRSINLAKDNTIYCTTVYGSRFFSVDVSDYISGRLLLLNGNELTPYRSLIVYRAAGDNGNSVLVGVDGYYLYSILKLIDSQSHFFIKVGNKFLTKEGAVITLPTTETMLSQGSLFFPFSVIAETSQIYTLKSFLQYSWDTLVIITIFSLLTCFLVSRYILYRRTLDARLNKAIKKNQISPWIQPIYDAKDETIAGGEILLRWFEPGNGFIPPDVFIRLAEENGTMIDLTRACFQLTASELKSINAVANEPLMVCFNITACHFLNSEILSLCDDFLCKMSPGCFRIVLEVTERESIPETLMTQEIIRLMKERHIELSLDDFGTGNANYSYIKLFSPDYLKIDKMFTSGIESDSVSQFVVASIIDLARKLGCGVIAEGVETQSQKEMLRKMGVTHFQGYYFSKPVPLHEFKAMLTSTLPVHSNSWTDLPQ</sequence>